<keyword evidence="2" id="KW-1185">Reference proteome</keyword>
<evidence type="ECO:0000313" key="1">
    <source>
        <dbReference type="EMBL" id="EFH50684.1"/>
    </source>
</evidence>
<dbReference type="AlphaFoldDB" id="D7M6U7"/>
<accession>D7M6U7</accession>
<gene>
    <name evidence="1" type="ORF">ARALYDRAFT_910932</name>
</gene>
<evidence type="ECO:0000313" key="2">
    <source>
        <dbReference type="Proteomes" id="UP000008694"/>
    </source>
</evidence>
<protein>
    <submittedName>
        <fullName evidence="1">Predicted protein</fullName>
    </submittedName>
</protein>
<name>D7M6U7_ARALL</name>
<dbReference type="EMBL" id="GL348718">
    <property type="protein sequence ID" value="EFH50684.1"/>
    <property type="molecule type" value="Genomic_DNA"/>
</dbReference>
<proteinExistence type="predicted"/>
<organism evidence="2">
    <name type="scientific">Arabidopsis lyrata subsp. lyrata</name>
    <name type="common">Lyre-leaved rock-cress</name>
    <dbReference type="NCBI Taxonomy" id="81972"/>
    <lineage>
        <taxon>Eukaryota</taxon>
        <taxon>Viridiplantae</taxon>
        <taxon>Streptophyta</taxon>
        <taxon>Embryophyta</taxon>
        <taxon>Tracheophyta</taxon>
        <taxon>Spermatophyta</taxon>
        <taxon>Magnoliopsida</taxon>
        <taxon>eudicotyledons</taxon>
        <taxon>Gunneridae</taxon>
        <taxon>Pentapetalae</taxon>
        <taxon>rosids</taxon>
        <taxon>malvids</taxon>
        <taxon>Brassicales</taxon>
        <taxon>Brassicaceae</taxon>
        <taxon>Camelineae</taxon>
        <taxon>Arabidopsis</taxon>
    </lineage>
</organism>
<dbReference type="Gramene" id="scaffold_602989.1">
    <property type="protein sequence ID" value="scaffold_602989.1"/>
    <property type="gene ID" value="scaffold_602989.1"/>
</dbReference>
<dbReference type="Proteomes" id="UP000008694">
    <property type="component" value="Unassembled WGS sequence"/>
</dbReference>
<sequence length="57" mass="6165">MFELNMTLGKFGGQLGGGSTKKPAKGIHKLKERVVKQIVGNFLSSVLDARHLLHSCS</sequence>
<reference evidence="2" key="1">
    <citation type="journal article" date="2011" name="Nat. Genet.">
        <title>The Arabidopsis lyrata genome sequence and the basis of rapid genome size change.</title>
        <authorList>
            <person name="Hu T.T."/>
            <person name="Pattyn P."/>
            <person name="Bakker E.G."/>
            <person name="Cao J."/>
            <person name="Cheng J.-F."/>
            <person name="Clark R.M."/>
            <person name="Fahlgren N."/>
            <person name="Fawcett J.A."/>
            <person name="Grimwood J."/>
            <person name="Gundlach H."/>
            <person name="Haberer G."/>
            <person name="Hollister J.D."/>
            <person name="Ossowski S."/>
            <person name="Ottilar R.P."/>
            <person name="Salamov A.A."/>
            <person name="Schneeberger K."/>
            <person name="Spannagl M."/>
            <person name="Wang X."/>
            <person name="Yang L."/>
            <person name="Nasrallah M.E."/>
            <person name="Bergelson J."/>
            <person name="Carrington J.C."/>
            <person name="Gaut B.S."/>
            <person name="Schmutz J."/>
            <person name="Mayer K.F.X."/>
            <person name="Van de Peer Y."/>
            <person name="Grigoriev I.V."/>
            <person name="Nordborg M."/>
            <person name="Weigel D."/>
            <person name="Guo Y.-L."/>
        </authorList>
    </citation>
    <scope>NUCLEOTIDE SEQUENCE [LARGE SCALE GENOMIC DNA]</scope>
    <source>
        <strain evidence="2">cv. MN47</strain>
    </source>
</reference>
<dbReference type="HOGENOM" id="CLU_2999188_0_0_1"/>